<feature type="compositionally biased region" description="Low complexity" evidence="1">
    <location>
        <begin position="35"/>
        <end position="51"/>
    </location>
</feature>
<protein>
    <submittedName>
        <fullName evidence="4">Polycomb protein EED</fullName>
    </submittedName>
</protein>
<dbReference type="Proteomes" id="UP000272942">
    <property type="component" value="Unassembled WGS sequence"/>
</dbReference>
<evidence type="ECO:0000256" key="1">
    <source>
        <dbReference type="SAM" id="MobiDB-lite"/>
    </source>
</evidence>
<dbReference type="EMBL" id="UZAN01000979">
    <property type="protein sequence ID" value="VDP21351.1"/>
    <property type="molecule type" value="Genomic_DNA"/>
</dbReference>
<keyword evidence="3" id="KW-1185">Reference proteome</keyword>
<evidence type="ECO:0000313" key="4">
    <source>
        <dbReference type="WBParaSite" id="ECPE_0000030601-mRNA-1"/>
    </source>
</evidence>
<proteinExistence type="predicted"/>
<gene>
    <name evidence="2" type="ORF">ECPE_LOCUS307</name>
</gene>
<accession>A0A183A022</accession>
<evidence type="ECO:0000313" key="3">
    <source>
        <dbReference type="Proteomes" id="UP000272942"/>
    </source>
</evidence>
<reference evidence="4" key="1">
    <citation type="submission" date="2016-06" db="UniProtKB">
        <authorList>
            <consortium name="WormBaseParasite"/>
        </authorList>
    </citation>
    <scope>IDENTIFICATION</scope>
</reference>
<feature type="region of interest" description="Disordered" evidence="1">
    <location>
        <begin position="22"/>
        <end position="76"/>
    </location>
</feature>
<dbReference type="AlphaFoldDB" id="A0A183A022"/>
<feature type="compositionally biased region" description="Basic residues" evidence="1">
    <location>
        <begin position="54"/>
        <end position="69"/>
    </location>
</feature>
<organism evidence="4">
    <name type="scientific">Echinostoma caproni</name>
    <dbReference type="NCBI Taxonomy" id="27848"/>
    <lineage>
        <taxon>Eukaryota</taxon>
        <taxon>Metazoa</taxon>
        <taxon>Spiralia</taxon>
        <taxon>Lophotrochozoa</taxon>
        <taxon>Platyhelminthes</taxon>
        <taxon>Trematoda</taxon>
        <taxon>Digenea</taxon>
        <taxon>Plagiorchiida</taxon>
        <taxon>Echinostomata</taxon>
        <taxon>Echinostomatoidea</taxon>
        <taxon>Echinostomatidae</taxon>
        <taxon>Echinostoma</taxon>
    </lineage>
</organism>
<name>A0A183A022_9TREM</name>
<dbReference type="WBParaSite" id="ECPE_0000030601-mRNA-1">
    <property type="protein sequence ID" value="ECPE_0000030601-mRNA-1"/>
    <property type="gene ID" value="ECPE_0000030601"/>
</dbReference>
<dbReference type="OrthoDB" id="8922241at2759"/>
<sequence>MGSLKRHAISSHGIVLESAFMDNPEDKDFEAPVESNSDTDSGSSSSNDSTTKALRGRKRCPGKLKRRSRPATARFSTLHQTTVSSTPLTGESATVAAAAFPHVRRRRGRPRRSSARVIKSLDNHADLLQIDPIAISNQLQETQLSGFQGETRYRTILPRPPGGPLGDLAASRPIVVDRNQRRRLRRSKKLLQKPGTLAPLLSENSNPNRLPIGTALTLNTQSQINQTAYLDTFGIPAESYLTLDTSAYSTGACALDFTVADDSGQSNRKPPHVLTVAAAYASQLPPGSIPAASVEECEALLKSQSTVEGKTSGLTESSTPVHTAPMIPSIQIYPSTWMEGQQQAVATGIVASGDMSGVDGTVSQSVYEVSTRQNAAVSIPVAQPLHLFPVFGPDGMTVMYYMAAPVDIVQSPTSSVTAKAETTSDSTNRLVSCSTESGVPGKSCFVWVEYVRLLYVQLLILSMAT</sequence>
<evidence type="ECO:0000313" key="2">
    <source>
        <dbReference type="EMBL" id="VDP21351.1"/>
    </source>
</evidence>
<reference evidence="2 3" key="2">
    <citation type="submission" date="2018-11" db="EMBL/GenBank/DDBJ databases">
        <authorList>
            <consortium name="Pathogen Informatics"/>
        </authorList>
    </citation>
    <scope>NUCLEOTIDE SEQUENCE [LARGE SCALE GENOMIC DNA]</scope>
    <source>
        <strain evidence="2 3">Egypt</strain>
    </source>
</reference>